<keyword evidence="1" id="KW-0378">Hydrolase</keyword>
<dbReference type="InterPro" id="IPR009003">
    <property type="entry name" value="Peptidase_S1_PA"/>
</dbReference>
<dbReference type="AlphaFoldDB" id="A0A1I6PTL6"/>
<feature type="domain" description="PDZ" evidence="2">
    <location>
        <begin position="68"/>
        <end position="130"/>
    </location>
</feature>
<proteinExistence type="predicted"/>
<dbReference type="InterPro" id="IPR008763">
    <property type="entry name" value="Peptidase_S55"/>
</dbReference>
<evidence type="ECO:0000313" key="7">
    <source>
        <dbReference type="Proteomes" id="UP000321773"/>
    </source>
</evidence>
<dbReference type="SUPFAM" id="SSF50494">
    <property type="entry name" value="Trypsin-like serine proteases"/>
    <property type="match status" value="1"/>
</dbReference>
<evidence type="ECO:0000259" key="3">
    <source>
        <dbReference type="PROSITE" id="PS51494"/>
    </source>
</evidence>
<dbReference type="Proteomes" id="UP000199139">
    <property type="component" value="Unassembled WGS sequence"/>
</dbReference>
<evidence type="ECO:0000313" key="4">
    <source>
        <dbReference type="EMBL" id="GEM04439.1"/>
    </source>
</evidence>
<dbReference type="InterPro" id="IPR041489">
    <property type="entry name" value="PDZ_6"/>
</dbReference>
<dbReference type="SUPFAM" id="SSF50156">
    <property type="entry name" value="PDZ domain-like"/>
    <property type="match status" value="1"/>
</dbReference>
<dbReference type="PROSITE" id="PS51494">
    <property type="entry name" value="SPOIVB"/>
    <property type="match status" value="1"/>
</dbReference>
<dbReference type="InterPro" id="IPR036034">
    <property type="entry name" value="PDZ_sf"/>
</dbReference>
<dbReference type="OrthoDB" id="9765242at2"/>
<keyword evidence="1" id="KW-0720">Serine protease</keyword>
<dbReference type="SMART" id="SM00228">
    <property type="entry name" value="PDZ"/>
    <property type="match status" value="1"/>
</dbReference>
<reference evidence="4 7" key="2">
    <citation type="submission" date="2019-07" db="EMBL/GenBank/DDBJ databases">
        <title>Whole genome shotgun sequence of Halolactibacillus miurensis NBRC 100873.</title>
        <authorList>
            <person name="Hosoyama A."/>
            <person name="Uohara A."/>
            <person name="Ohji S."/>
            <person name="Ichikawa N."/>
        </authorList>
    </citation>
    <scope>NUCLEOTIDE SEQUENCE [LARGE SCALE GENOMIC DNA]</scope>
    <source>
        <strain evidence="4 7">NBRC 100873</strain>
    </source>
</reference>
<protein>
    <submittedName>
        <fullName evidence="4">SpoIVB peptidase</fullName>
    </submittedName>
    <submittedName>
        <fullName evidence="5">Stage IV sporulation protein B</fullName>
    </submittedName>
</protein>
<dbReference type="Pfam" id="PF05580">
    <property type="entry name" value="Peptidase_S55"/>
    <property type="match status" value="1"/>
</dbReference>
<feature type="domain" description="Peptidase S55" evidence="3">
    <location>
        <begin position="154"/>
        <end position="387"/>
    </location>
</feature>
<evidence type="ECO:0000313" key="6">
    <source>
        <dbReference type="Proteomes" id="UP000199139"/>
    </source>
</evidence>
<name>A0A1I6PTL6_9BACI</name>
<evidence type="ECO:0000256" key="1">
    <source>
        <dbReference type="ARBA" id="ARBA00022825"/>
    </source>
</evidence>
<dbReference type="Pfam" id="PF17820">
    <property type="entry name" value="PDZ_6"/>
    <property type="match status" value="1"/>
</dbReference>
<keyword evidence="7" id="KW-1185">Reference proteome</keyword>
<accession>A0A1I6PTL6</accession>
<dbReference type="GO" id="GO:0008236">
    <property type="term" value="F:serine-type peptidase activity"/>
    <property type="evidence" value="ECO:0007669"/>
    <property type="project" value="UniProtKB-KW"/>
</dbReference>
<dbReference type="Gene3D" id="2.30.42.10">
    <property type="match status" value="1"/>
</dbReference>
<gene>
    <name evidence="4" type="primary">spoIVB</name>
    <name evidence="4" type="ORF">HMI01_14270</name>
    <name evidence="5" type="ORF">SAMN05421668_102193</name>
</gene>
<dbReference type="InterPro" id="IPR001478">
    <property type="entry name" value="PDZ"/>
</dbReference>
<dbReference type="InterPro" id="IPR014219">
    <property type="entry name" value="SpoIVB"/>
</dbReference>
<organism evidence="5 6">
    <name type="scientific">Halolactibacillus miurensis</name>
    <dbReference type="NCBI Taxonomy" id="306541"/>
    <lineage>
        <taxon>Bacteria</taxon>
        <taxon>Bacillati</taxon>
        <taxon>Bacillota</taxon>
        <taxon>Bacilli</taxon>
        <taxon>Bacillales</taxon>
        <taxon>Bacillaceae</taxon>
        <taxon>Halolactibacillus</taxon>
    </lineage>
</organism>
<dbReference type="PROSITE" id="PS50106">
    <property type="entry name" value="PDZ"/>
    <property type="match status" value="1"/>
</dbReference>
<dbReference type="Proteomes" id="UP000321773">
    <property type="component" value="Unassembled WGS sequence"/>
</dbReference>
<dbReference type="STRING" id="306541.SAMN05421668_102193"/>
<dbReference type="EMBL" id="FPAI01000002">
    <property type="protein sequence ID" value="SFS43554.1"/>
    <property type="molecule type" value="Genomic_DNA"/>
</dbReference>
<dbReference type="RefSeq" id="WP_089852840.1">
    <property type="nucleotide sequence ID" value="NZ_BJWJ01000012.1"/>
</dbReference>
<sequence length="387" mass="42176">MIKRLNLALFVFLTVLTMVFPMALTIHAESLPRSQLSQKNEKEAGTFTVVDVTLAQNDVPALTTKVRQISQQLIPSGQSIGMQIEGSGVVIVGFEELSYNNEKVSPAKDAGCEVGDIIVSINGTDIRKMSDVTTSLKALPEEKDLTMELLRKGEKIAIHLTPIQDDQDVSRLGLLIQDQLSGVGTLTYIDPETKSYGGLGHNIYPLDQQTENVEEGLIFYSFVDRINKSAKNEPGEKEAHFLAEKGVLGAIRQHSVFGIFGELTEVNGAILGLDPIPVAKPSEVEVGPAEFLTVISGEKIERFTCEVIDVSEQTTPAIKSFIIKLTDERLIEKTGGIVQGMSGSPIIQNGKLIGAVTHVFVNDPLKGYGVHLEWMLSVQQQHQEEAA</sequence>
<keyword evidence="1" id="KW-0645">Protease</keyword>
<evidence type="ECO:0000313" key="5">
    <source>
        <dbReference type="EMBL" id="SFS43554.1"/>
    </source>
</evidence>
<dbReference type="NCBIfam" id="TIGR02860">
    <property type="entry name" value="spore_IV_B"/>
    <property type="match status" value="1"/>
</dbReference>
<reference evidence="5 6" key="1">
    <citation type="submission" date="2016-10" db="EMBL/GenBank/DDBJ databases">
        <authorList>
            <person name="de Groot N.N."/>
        </authorList>
    </citation>
    <scope>NUCLEOTIDE SEQUENCE [LARGE SCALE GENOMIC DNA]</scope>
    <source>
        <strain evidence="5 6">DSM 17074</strain>
    </source>
</reference>
<dbReference type="EMBL" id="BJWJ01000012">
    <property type="protein sequence ID" value="GEM04439.1"/>
    <property type="molecule type" value="Genomic_DNA"/>
</dbReference>
<evidence type="ECO:0000259" key="2">
    <source>
        <dbReference type="PROSITE" id="PS50106"/>
    </source>
</evidence>